<feature type="compositionally biased region" description="Basic and acidic residues" evidence="7">
    <location>
        <begin position="1081"/>
        <end position="1091"/>
    </location>
</feature>
<dbReference type="InterPro" id="IPR000209">
    <property type="entry name" value="Peptidase_S8/S53_dom"/>
</dbReference>
<dbReference type="EMBL" id="JBHTEB010000001">
    <property type="protein sequence ID" value="MFD0312826.1"/>
    <property type="molecule type" value="Genomic_DNA"/>
</dbReference>
<evidence type="ECO:0000256" key="6">
    <source>
        <dbReference type="RuleBase" id="RU003355"/>
    </source>
</evidence>
<dbReference type="PROSITE" id="PS00138">
    <property type="entry name" value="SUBTILASE_SER"/>
    <property type="match status" value="1"/>
</dbReference>
<keyword evidence="2 5" id="KW-0645">Protease</keyword>
<evidence type="ECO:0000256" key="1">
    <source>
        <dbReference type="ARBA" id="ARBA00011073"/>
    </source>
</evidence>
<evidence type="ECO:0000256" key="5">
    <source>
        <dbReference type="PROSITE-ProRule" id="PRU01240"/>
    </source>
</evidence>
<dbReference type="Proteomes" id="UP001597023">
    <property type="component" value="Unassembled WGS sequence"/>
</dbReference>
<dbReference type="Gene3D" id="3.40.50.200">
    <property type="entry name" value="Peptidase S8/S53 domain"/>
    <property type="match status" value="1"/>
</dbReference>
<evidence type="ECO:0000256" key="7">
    <source>
        <dbReference type="SAM" id="MobiDB-lite"/>
    </source>
</evidence>
<evidence type="ECO:0000259" key="9">
    <source>
        <dbReference type="Pfam" id="PF00082"/>
    </source>
</evidence>
<sequence length="1101" mass="114436">MRRKPGTVALTALAASLAAVLPAAAPTPSHASAQPVASRTGEPTRTVTLVTGDQVTIDRRDRVTVEPARGREHVVFSTRRVDGHVHVVPADAELPLARGRLDARLFDVTALVAMGYDDRQRADLPLIVTHDKGAVLPAPDMVQAGATVEHRLPAVNGSAVSAPKSHAAALWETLTAGRADGRGRSPHAGRRTVAAGVDRVWLDGRRRAVLDRSGPQIGTPAAWREGLDGTGVTVAVLDTGIDAGHPDLRGRIAAERNFSDDEDTEDRNGHGTHVASTVAGSGAASAGSHRGVAPGARLLNGKVLDESGYGNDSDIIAGMQWAVDEGARVVNLSLGGEDTEGTDPLEEAVDRLSARTGALFVVAAGNDGESGARTIGSPGSSPAALTVGAVDRGDVPAAFSGRGPTASGALKPDLTAPGTAIVAARAAGGREGDPAGEGYVSMSGTSMATPHVAGAAALLAQRHPEWDGPRLKGALTASASPSAGRSAYVQGSGRVDVAAVLRQHVTTTPTAVDFGTQRWPHGDDPVVSKTVTYHNSGAEPVTLDLATHALGGDGAPAAEGMFRVAPARLTVPAGGSATAHVTADTRSGTTDGLFGGALVATSGTTVVARTALGAEREVESYDLTIRHLDAAGRLTGDAYSGVKGIQSANASVWRSVEDADGEVTVRLPRGRYALQGTVFGAPSGREGTAVLVRPRFDLTADATVVMDARTAGPVDITPPAPEASSTERLVSYEVAGPYGYGTVYRMYPESAPYRFGGTGPAVPLDEASFQFAENFRSPAATYRLAWNRAASSFSGFTARVRRSQLSEVTVEAGAPARGRTGALIAGPWTHQGSSWSGFDAADMALPARRTEYLLRGDDVRWEYDLYQYSPGADGSDPTWEATLTTLPTTFPRDRHTLRMNYGVLGPVLSTDSVPEHLWAGAVRKGDTVRVNVPMFGDGAGNTGEATYGDASTSLTADGEEIFSSDRPLSRSDTLTLPAAERAYRLRTEVSRPSTVSALSTRIAVEWTFHSAHVPGDRGSRLPLSVVRFSPRLSADGQAPGGTRFKVPYTVEGASAPDGAAVLRFEVSYDEARTWRSAADSGDGHLVLDHPRGAGSVSLRPG</sequence>
<dbReference type="InterPro" id="IPR023827">
    <property type="entry name" value="Peptidase_S8_Asp-AS"/>
</dbReference>
<feature type="active site" description="Charge relay system" evidence="5">
    <location>
        <position position="270"/>
    </location>
</feature>
<feature type="active site" description="Charge relay system" evidence="5">
    <location>
        <position position="446"/>
    </location>
</feature>
<accession>A0ABW2W190</accession>
<dbReference type="PIRSF" id="PIRSF037854">
    <property type="entry name" value="Dihydropyridine_esterase"/>
    <property type="match status" value="1"/>
</dbReference>
<dbReference type="InterPro" id="IPR022398">
    <property type="entry name" value="Peptidase_S8_His-AS"/>
</dbReference>
<dbReference type="PROSITE" id="PS51892">
    <property type="entry name" value="SUBTILASE"/>
    <property type="match status" value="1"/>
</dbReference>
<dbReference type="InterPro" id="IPR017297">
    <property type="entry name" value="Peptidase_S8A_DPH-A"/>
</dbReference>
<dbReference type="PANTHER" id="PTHR43399:SF4">
    <property type="entry name" value="CELL WALL-ASSOCIATED PROTEASE"/>
    <property type="match status" value="1"/>
</dbReference>
<dbReference type="CDD" id="cd07487">
    <property type="entry name" value="Peptidases_S8_1"/>
    <property type="match status" value="1"/>
</dbReference>
<evidence type="ECO:0000256" key="2">
    <source>
        <dbReference type="ARBA" id="ARBA00022670"/>
    </source>
</evidence>
<dbReference type="InterPro" id="IPR013783">
    <property type="entry name" value="Ig-like_fold"/>
</dbReference>
<proteinExistence type="inferred from homology"/>
<dbReference type="InterPro" id="IPR036852">
    <property type="entry name" value="Peptidase_S8/S53_dom_sf"/>
</dbReference>
<feature type="compositionally biased region" description="Low complexity" evidence="7">
    <location>
        <begin position="274"/>
        <end position="290"/>
    </location>
</feature>
<dbReference type="InterPro" id="IPR023828">
    <property type="entry name" value="Peptidase_S8_Ser-AS"/>
</dbReference>
<dbReference type="RefSeq" id="WP_381604409.1">
    <property type="nucleotide sequence ID" value="NZ_JBHTEB010000001.1"/>
</dbReference>
<gene>
    <name evidence="10" type="ORF">ACFQZ6_00985</name>
</gene>
<feature type="chain" id="PRO_5045575395" evidence="8">
    <location>
        <begin position="32"/>
        <end position="1101"/>
    </location>
</feature>
<dbReference type="InterPro" id="IPR015500">
    <property type="entry name" value="Peptidase_S8_subtilisin-rel"/>
</dbReference>
<comment type="similarity">
    <text evidence="1 5 6">Belongs to the peptidase S8 family.</text>
</comment>
<dbReference type="Pfam" id="PF00082">
    <property type="entry name" value="Peptidase_S8"/>
    <property type="match status" value="1"/>
</dbReference>
<keyword evidence="8" id="KW-0732">Signal</keyword>
<keyword evidence="11" id="KW-1185">Reference proteome</keyword>
<organism evidence="10 11">
    <name type="scientific">Streptomyces flavalbus</name>
    <dbReference type="NCBI Taxonomy" id="2665155"/>
    <lineage>
        <taxon>Bacteria</taxon>
        <taxon>Bacillati</taxon>
        <taxon>Actinomycetota</taxon>
        <taxon>Actinomycetes</taxon>
        <taxon>Kitasatosporales</taxon>
        <taxon>Streptomycetaceae</taxon>
        <taxon>Streptomyces</taxon>
    </lineage>
</organism>
<feature type="signal peptide" evidence="8">
    <location>
        <begin position="1"/>
        <end position="31"/>
    </location>
</feature>
<evidence type="ECO:0000313" key="11">
    <source>
        <dbReference type="Proteomes" id="UP001597023"/>
    </source>
</evidence>
<evidence type="ECO:0000256" key="8">
    <source>
        <dbReference type="SAM" id="SignalP"/>
    </source>
</evidence>
<keyword evidence="4 5" id="KW-0720">Serine protease</keyword>
<reference evidence="11" key="1">
    <citation type="journal article" date="2019" name="Int. J. Syst. Evol. Microbiol.">
        <title>The Global Catalogue of Microorganisms (GCM) 10K type strain sequencing project: providing services to taxonomists for standard genome sequencing and annotation.</title>
        <authorList>
            <consortium name="The Broad Institute Genomics Platform"/>
            <consortium name="The Broad Institute Genome Sequencing Center for Infectious Disease"/>
            <person name="Wu L."/>
            <person name="Ma J."/>
        </authorList>
    </citation>
    <scope>NUCLEOTIDE SEQUENCE [LARGE SCALE GENOMIC DNA]</scope>
    <source>
        <strain evidence="11">CGMCC 4.7400</strain>
    </source>
</reference>
<dbReference type="InterPro" id="IPR051048">
    <property type="entry name" value="Peptidase_S8/S53_subtilisin"/>
</dbReference>
<feature type="active site" description="Charge relay system" evidence="5">
    <location>
        <position position="238"/>
    </location>
</feature>
<dbReference type="PROSITE" id="PS00137">
    <property type="entry name" value="SUBTILASE_HIS"/>
    <property type="match status" value="1"/>
</dbReference>
<evidence type="ECO:0000256" key="4">
    <source>
        <dbReference type="ARBA" id="ARBA00022825"/>
    </source>
</evidence>
<feature type="domain" description="Peptidase S8/S53" evidence="9">
    <location>
        <begin position="229"/>
        <end position="485"/>
    </location>
</feature>
<dbReference type="PRINTS" id="PR00723">
    <property type="entry name" value="SUBTILISIN"/>
</dbReference>
<dbReference type="PROSITE" id="PS00136">
    <property type="entry name" value="SUBTILASE_ASP"/>
    <property type="match status" value="1"/>
</dbReference>
<dbReference type="SUPFAM" id="SSF52743">
    <property type="entry name" value="Subtilisin-like"/>
    <property type="match status" value="1"/>
</dbReference>
<name>A0ABW2W190_9ACTN</name>
<feature type="region of interest" description="Disordered" evidence="7">
    <location>
        <begin position="1080"/>
        <end position="1101"/>
    </location>
</feature>
<comment type="caution">
    <text evidence="10">The sequence shown here is derived from an EMBL/GenBank/DDBJ whole genome shotgun (WGS) entry which is preliminary data.</text>
</comment>
<evidence type="ECO:0000256" key="3">
    <source>
        <dbReference type="ARBA" id="ARBA00022801"/>
    </source>
</evidence>
<dbReference type="PANTHER" id="PTHR43399">
    <property type="entry name" value="SUBTILISIN-RELATED"/>
    <property type="match status" value="1"/>
</dbReference>
<dbReference type="Gene3D" id="2.60.40.10">
    <property type="entry name" value="Immunoglobulins"/>
    <property type="match status" value="1"/>
</dbReference>
<evidence type="ECO:0000313" key="10">
    <source>
        <dbReference type="EMBL" id="MFD0312826.1"/>
    </source>
</evidence>
<keyword evidence="3 5" id="KW-0378">Hydrolase</keyword>
<feature type="region of interest" description="Disordered" evidence="7">
    <location>
        <begin position="257"/>
        <end position="290"/>
    </location>
</feature>
<protein>
    <submittedName>
        <fullName evidence="10">S8 family serine peptidase</fullName>
    </submittedName>
</protein>